<gene>
    <name evidence="11" type="ORF">GCM10011289_24690</name>
</gene>
<evidence type="ECO:0000256" key="1">
    <source>
        <dbReference type="ARBA" id="ARBA00000553"/>
    </source>
</evidence>
<comment type="catalytic activity">
    <reaction evidence="8">
        <text>adenosine + phosphate = alpha-D-ribose 1-phosphate + adenine</text>
        <dbReference type="Rhea" id="RHEA:27642"/>
        <dbReference type="ChEBI" id="CHEBI:16335"/>
        <dbReference type="ChEBI" id="CHEBI:16708"/>
        <dbReference type="ChEBI" id="CHEBI:43474"/>
        <dbReference type="ChEBI" id="CHEBI:57720"/>
        <dbReference type="EC" id="2.4.2.1"/>
    </reaction>
    <physiologicalReaction direction="left-to-right" evidence="8">
        <dbReference type="Rhea" id="RHEA:27643"/>
    </physiologicalReaction>
</comment>
<evidence type="ECO:0000256" key="7">
    <source>
        <dbReference type="ARBA" id="ARBA00047989"/>
    </source>
</evidence>
<comment type="similarity">
    <text evidence="2 10">Belongs to the purine nucleoside phosphorylase YfiH/LACC1 family.</text>
</comment>
<evidence type="ECO:0000313" key="12">
    <source>
        <dbReference type="Proteomes" id="UP000645257"/>
    </source>
</evidence>
<dbReference type="GO" id="GO:0016787">
    <property type="term" value="F:hydrolase activity"/>
    <property type="evidence" value="ECO:0007669"/>
    <property type="project" value="UniProtKB-KW"/>
</dbReference>
<comment type="catalytic activity">
    <reaction evidence="1">
        <text>inosine + phosphate = alpha-D-ribose 1-phosphate + hypoxanthine</text>
        <dbReference type="Rhea" id="RHEA:27646"/>
        <dbReference type="ChEBI" id="CHEBI:17368"/>
        <dbReference type="ChEBI" id="CHEBI:17596"/>
        <dbReference type="ChEBI" id="CHEBI:43474"/>
        <dbReference type="ChEBI" id="CHEBI:57720"/>
        <dbReference type="EC" id="2.4.2.1"/>
    </reaction>
    <physiologicalReaction direction="left-to-right" evidence="1">
        <dbReference type="Rhea" id="RHEA:27647"/>
    </physiologicalReaction>
</comment>
<dbReference type="Pfam" id="PF02578">
    <property type="entry name" value="Cu-oxidase_4"/>
    <property type="match status" value="1"/>
</dbReference>
<evidence type="ECO:0000256" key="10">
    <source>
        <dbReference type="RuleBase" id="RU361274"/>
    </source>
</evidence>
<dbReference type="AlphaFoldDB" id="A0A918P532"/>
<dbReference type="InterPro" id="IPR011324">
    <property type="entry name" value="Cytotoxic_necrot_fac-like_cat"/>
</dbReference>
<dbReference type="Proteomes" id="UP000645257">
    <property type="component" value="Unassembled WGS sequence"/>
</dbReference>
<dbReference type="GO" id="GO:0017061">
    <property type="term" value="F:S-methyl-5-thioadenosine phosphorylase activity"/>
    <property type="evidence" value="ECO:0007669"/>
    <property type="project" value="UniProtKB-EC"/>
</dbReference>
<dbReference type="GO" id="GO:0005507">
    <property type="term" value="F:copper ion binding"/>
    <property type="evidence" value="ECO:0007669"/>
    <property type="project" value="TreeGrafter"/>
</dbReference>
<evidence type="ECO:0000256" key="8">
    <source>
        <dbReference type="ARBA" id="ARBA00048968"/>
    </source>
</evidence>
<evidence type="ECO:0000256" key="6">
    <source>
        <dbReference type="ARBA" id="ARBA00022833"/>
    </source>
</evidence>
<evidence type="ECO:0000256" key="2">
    <source>
        <dbReference type="ARBA" id="ARBA00007353"/>
    </source>
</evidence>
<comment type="caution">
    <text evidence="11">The sequence shown here is derived from an EMBL/GenBank/DDBJ whole genome shotgun (WGS) entry which is preliminary data.</text>
</comment>
<comment type="catalytic activity">
    <reaction evidence="7">
        <text>adenosine + H2O + H(+) = inosine + NH4(+)</text>
        <dbReference type="Rhea" id="RHEA:24408"/>
        <dbReference type="ChEBI" id="CHEBI:15377"/>
        <dbReference type="ChEBI" id="CHEBI:15378"/>
        <dbReference type="ChEBI" id="CHEBI:16335"/>
        <dbReference type="ChEBI" id="CHEBI:17596"/>
        <dbReference type="ChEBI" id="CHEBI:28938"/>
        <dbReference type="EC" id="3.5.4.4"/>
    </reaction>
    <physiologicalReaction direction="left-to-right" evidence="7">
        <dbReference type="Rhea" id="RHEA:24409"/>
    </physiologicalReaction>
</comment>
<reference evidence="11" key="1">
    <citation type="journal article" date="2014" name="Int. J. Syst. Evol. Microbiol.">
        <title>Complete genome sequence of Corynebacterium casei LMG S-19264T (=DSM 44701T), isolated from a smear-ripened cheese.</title>
        <authorList>
            <consortium name="US DOE Joint Genome Institute (JGI-PGF)"/>
            <person name="Walter F."/>
            <person name="Albersmeier A."/>
            <person name="Kalinowski J."/>
            <person name="Ruckert C."/>
        </authorList>
    </citation>
    <scope>NUCLEOTIDE SEQUENCE</scope>
    <source>
        <strain evidence="11">KCTC 32182</strain>
    </source>
</reference>
<keyword evidence="5" id="KW-0378">Hydrolase</keyword>
<protein>
    <recommendedName>
        <fullName evidence="10">Purine nucleoside phosphorylase</fullName>
    </recommendedName>
</protein>
<dbReference type="RefSeq" id="WP_189534747.1">
    <property type="nucleotide sequence ID" value="NZ_BMYX01000014.1"/>
</dbReference>
<accession>A0A918P532</accession>
<keyword evidence="4" id="KW-0479">Metal-binding</keyword>
<dbReference type="SUPFAM" id="SSF64438">
    <property type="entry name" value="CNF1/YfiH-like putative cysteine hydrolases"/>
    <property type="match status" value="1"/>
</dbReference>
<dbReference type="InterPro" id="IPR003730">
    <property type="entry name" value="Cu_polyphenol_OxRdtase"/>
</dbReference>
<proteinExistence type="inferred from homology"/>
<evidence type="ECO:0000256" key="9">
    <source>
        <dbReference type="ARBA" id="ARBA00049893"/>
    </source>
</evidence>
<keyword evidence="12" id="KW-1185">Reference proteome</keyword>
<reference evidence="11" key="2">
    <citation type="submission" date="2020-09" db="EMBL/GenBank/DDBJ databases">
        <authorList>
            <person name="Sun Q."/>
            <person name="Kim S."/>
        </authorList>
    </citation>
    <scope>NUCLEOTIDE SEQUENCE</scope>
    <source>
        <strain evidence="11">KCTC 32182</strain>
    </source>
</reference>
<evidence type="ECO:0000313" key="11">
    <source>
        <dbReference type="EMBL" id="GGY20217.1"/>
    </source>
</evidence>
<evidence type="ECO:0000256" key="3">
    <source>
        <dbReference type="ARBA" id="ARBA00022679"/>
    </source>
</evidence>
<comment type="catalytic activity">
    <reaction evidence="9">
        <text>S-methyl-5'-thioadenosine + phosphate = 5-(methylsulfanyl)-alpha-D-ribose 1-phosphate + adenine</text>
        <dbReference type="Rhea" id="RHEA:11852"/>
        <dbReference type="ChEBI" id="CHEBI:16708"/>
        <dbReference type="ChEBI" id="CHEBI:17509"/>
        <dbReference type="ChEBI" id="CHEBI:43474"/>
        <dbReference type="ChEBI" id="CHEBI:58533"/>
        <dbReference type="EC" id="2.4.2.28"/>
    </reaction>
    <physiologicalReaction direction="left-to-right" evidence="9">
        <dbReference type="Rhea" id="RHEA:11853"/>
    </physiologicalReaction>
</comment>
<name>A0A918P532_9NEIS</name>
<dbReference type="EMBL" id="BMYX01000014">
    <property type="protein sequence ID" value="GGY20217.1"/>
    <property type="molecule type" value="Genomic_DNA"/>
</dbReference>
<evidence type="ECO:0000256" key="5">
    <source>
        <dbReference type="ARBA" id="ARBA00022801"/>
    </source>
</evidence>
<dbReference type="CDD" id="cd16833">
    <property type="entry name" value="YfiH"/>
    <property type="match status" value="1"/>
</dbReference>
<evidence type="ECO:0000256" key="4">
    <source>
        <dbReference type="ARBA" id="ARBA00022723"/>
    </source>
</evidence>
<dbReference type="InterPro" id="IPR038371">
    <property type="entry name" value="Cu_polyphenol_OxRdtase_sf"/>
</dbReference>
<dbReference type="Gene3D" id="3.60.140.10">
    <property type="entry name" value="CNF1/YfiH-like putative cysteine hydrolases"/>
    <property type="match status" value="1"/>
</dbReference>
<dbReference type="NCBIfam" id="TIGR00726">
    <property type="entry name" value="peptidoglycan editing factor PgeF"/>
    <property type="match status" value="1"/>
</dbReference>
<sequence length="247" mass="26105">MSGIDGFAADWPAPANVRTLITTRRGGVSEPPFDGANFGLHVGDDPEAVRRNRELLRRDLPAEPAWLNQVHGTTVVDAARAQDMPDADASVARAPGAVCVVMTADCLPVLLCDREGTVVGACHAGWRGLANGAIDATVREMGVPAGSLMAWLGPAIGPDAFEVGGEVREAFIATDPACVDAFAPIGDGKFLADIYRLARLRLAKLGVGDVSGGDFCTVIDRARFFSYRRDRRTGRMASLIWLDGAGS</sequence>
<dbReference type="PANTHER" id="PTHR30616">
    <property type="entry name" value="UNCHARACTERIZED PROTEIN YFIH"/>
    <property type="match status" value="1"/>
</dbReference>
<keyword evidence="6" id="KW-0862">Zinc</keyword>
<dbReference type="PANTHER" id="PTHR30616:SF2">
    <property type="entry name" value="PURINE NUCLEOSIDE PHOSPHORYLASE LACC1"/>
    <property type="match status" value="1"/>
</dbReference>
<organism evidence="11 12">
    <name type="scientific">Paludibacterium paludis</name>
    <dbReference type="NCBI Taxonomy" id="1225769"/>
    <lineage>
        <taxon>Bacteria</taxon>
        <taxon>Pseudomonadati</taxon>
        <taxon>Pseudomonadota</taxon>
        <taxon>Betaproteobacteria</taxon>
        <taxon>Neisseriales</taxon>
        <taxon>Chromobacteriaceae</taxon>
        <taxon>Paludibacterium</taxon>
    </lineage>
</organism>
<keyword evidence="3" id="KW-0808">Transferase</keyword>